<proteinExistence type="predicted"/>
<dbReference type="CDD" id="cd07067">
    <property type="entry name" value="HP_PGM_like"/>
    <property type="match status" value="1"/>
</dbReference>
<accession>A0ABW5BHH3</accession>
<gene>
    <name evidence="1" type="ORF">ACFSKO_04790</name>
</gene>
<dbReference type="PANTHER" id="PTHR48100:SF1">
    <property type="entry name" value="HISTIDINE PHOSPHATASE FAMILY PROTEIN-RELATED"/>
    <property type="match status" value="1"/>
</dbReference>
<evidence type="ECO:0000313" key="1">
    <source>
        <dbReference type="EMBL" id="MFD2204911.1"/>
    </source>
</evidence>
<organism evidence="1 2">
    <name type="scientific">Kiloniella antarctica</name>
    <dbReference type="NCBI Taxonomy" id="1550907"/>
    <lineage>
        <taxon>Bacteria</taxon>
        <taxon>Pseudomonadati</taxon>
        <taxon>Pseudomonadota</taxon>
        <taxon>Alphaproteobacteria</taxon>
        <taxon>Rhodospirillales</taxon>
        <taxon>Kiloniellaceae</taxon>
        <taxon>Kiloniella</taxon>
    </lineage>
</organism>
<dbReference type="PANTHER" id="PTHR48100">
    <property type="entry name" value="BROAD-SPECIFICITY PHOSPHATASE YOR283W-RELATED"/>
    <property type="match status" value="1"/>
</dbReference>
<evidence type="ECO:0000313" key="2">
    <source>
        <dbReference type="Proteomes" id="UP001597294"/>
    </source>
</evidence>
<dbReference type="RefSeq" id="WP_380248951.1">
    <property type="nucleotide sequence ID" value="NZ_JBHUII010000001.1"/>
</dbReference>
<dbReference type="EMBL" id="JBHUII010000001">
    <property type="protein sequence ID" value="MFD2204911.1"/>
    <property type="molecule type" value="Genomic_DNA"/>
</dbReference>
<name>A0ABW5BHH3_9PROT</name>
<dbReference type="InterPro" id="IPR050275">
    <property type="entry name" value="PGM_Phosphatase"/>
</dbReference>
<dbReference type="Proteomes" id="UP001597294">
    <property type="component" value="Unassembled WGS sequence"/>
</dbReference>
<keyword evidence="2" id="KW-1185">Reference proteome</keyword>
<dbReference type="SMART" id="SM00855">
    <property type="entry name" value="PGAM"/>
    <property type="match status" value="1"/>
</dbReference>
<sequence length="221" mass="24925">MSEILILRHGPTIWNLEKRMQGRSDIPLSPEGQNQVGQWSLPDEWYSVPWYVSPLKRAQKTAQIMGKDSITTEPRLSEMSWGEWEGKRLPELRENLGPQLQKMEDMGLDLLPPGGESPRQVQQRLAPFLLDLGRQNLSAVCVAHKGIIRAIYASASGWNMLGKPPQKLQDNCAHLFKITQSGQVEVSVINLSLMENPQRFPLPIHSTRSELDKNTGNHNAC</sequence>
<comment type="caution">
    <text evidence="1">The sequence shown here is derived from an EMBL/GenBank/DDBJ whole genome shotgun (WGS) entry which is preliminary data.</text>
</comment>
<dbReference type="InterPro" id="IPR013078">
    <property type="entry name" value="His_Pase_superF_clade-1"/>
</dbReference>
<dbReference type="InterPro" id="IPR029033">
    <property type="entry name" value="His_PPase_superfam"/>
</dbReference>
<dbReference type="SUPFAM" id="SSF53254">
    <property type="entry name" value="Phosphoglycerate mutase-like"/>
    <property type="match status" value="1"/>
</dbReference>
<dbReference type="Pfam" id="PF00300">
    <property type="entry name" value="His_Phos_1"/>
    <property type="match status" value="1"/>
</dbReference>
<dbReference type="Gene3D" id="3.40.50.1240">
    <property type="entry name" value="Phosphoglycerate mutase-like"/>
    <property type="match status" value="1"/>
</dbReference>
<protein>
    <submittedName>
        <fullName evidence="1">Histidine phosphatase family protein</fullName>
    </submittedName>
</protein>
<reference evidence="2" key="1">
    <citation type="journal article" date="2019" name="Int. J. Syst. Evol. Microbiol.">
        <title>The Global Catalogue of Microorganisms (GCM) 10K type strain sequencing project: providing services to taxonomists for standard genome sequencing and annotation.</title>
        <authorList>
            <consortium name="The Broad Institute Genomics Platform"/>
            <consortium name="The Broad Institute Genome Sequencing Center for Infectious Disease"/>
            <person name="Wu L."/>
            <person name="Ma J."/>
        </authorList>
    </citation>
    <scope>NUCLEOTIDE SEQUENCE [LARGE SCALE GENOMIC DNA]</scope>
    <source>
        <strain evidence="2">CGMCC 4.7192</strain>
    </source>
</reference>